<gene>
    <name evidence="4" type="primary">KIAA1328</name>
</gene>
<dbReference type="Pfam" id="PF15369">
    <property type="entry name" value="KIAA1328"/>
    <property type="match status" value="1"/>
</dbReference>
<name>A0A9F2NWE3_PYTBI</name>
<dbReference type="OrthoDB" id="5972940at2759"/>
<keyword evidence="3" id="KW-1185">Reference proteome</keyword>
<dbReference type="Proteomes" id="UP000695026">
    <property type="component" value="Unplaced"/>
</dbReference>
<feature type="coiled-coil region" evidence="1">
    <location>
        <begin position="101"/>
        <end position="192"/>
    </location>
</feature>
<dbReference type="KEGG" id="pbi:103059657"/>
<feature type="region of interest" description="Disordered" evidence="2">
    <location>
        <begin position="465"/>
        <end position="484"/>
    </location>
</feature>
<dbReference type="PANTHER" id="PTHR28375:SF1">
    <property type="entry name" value="PROTEIN HINDERIN"/>
    <property type="match status" value="1"/>
</dbReference>
<feature type="compositionally biased region" description="Basic and acidic residues" evidence="2">
    <location>
        <begin position="355"/>
        <end position="367"/>
    </location>
</feature>
<accession>A0A9F2NWE3</accession>
<keyword evidence="1" id="KW-0175">Coiled coil</keyword>
<evidence type="ECO:0000256" key="2">
    <source>
        <dbReference type="SAM" id="MobiDB-lite"/>
    </source>
</evidence>
<dbReference type="AlphaFoldDB" id="A0A9F2NWE3"/>
<feature type="region of interest" description="Disordered" evidence="2">
    <location>
        <begin position="489"/>
        <end position="529"/>
    </location>
</feature>
<dbReference type="OMA" id="TTCHYES"/>
<dbReference type="RefSeq" id="XP_007428370.2">
    <property type="nucleotide sequence ID" value="XM_007428308.3"/>
</dbReference>
<dbReference type="GeneID" id="103059657"/>
<proteinExistence type="predicted"/>
<organism evidence="3 4">
    <name type="scientific">Python bivittatus</name>
    <name type="common">Burmese python</name>
    <name type="synonym">Python molurus bivittatus</name>
    <dbReference type="NCBI Taxonomy" id="176946"/>
    <lineage>
        <taxon>Eukaryota</taxon>
        <taxon>Metazoa</taxon>
        <taxon>Chordata</taxon>
        <taxon>Craniata</taxon>
        <taxon>Vertebrata</taxon>
        <taxon>Euteleostomi</taxon>
        <taxon>Lepidosauria</taxon>
        <taxon>Squamata</taxon>
        <taxon>Bifurcata</taxon>
        <taxon>Unidentata</taxon>
        <taxon>Episquamata</taxon>
        <taxon>Toxicofera</taxon>
        <taxon>Serpentes</taxon>
        <taxon>Henophidia</taxon>
        <taxon>Pythonidae</taxon>
        <taxon>Python</taxon>
    </lineage>
</organism>
<protein>
    <submittedName>
        <fullName evidence="4">Protein hinderin</fullName>
    </submittedName>
</protein>
<evidence type="ECO:0000256" key="1">
    <source>
        <dbReference type="SAM" id="Coils"/>
    </source>
</evidence>
<dbReference type="CTD" id="57536"/>
<feature type="coiled-coil region" evidence="1">
    <location>
        <begin position="370"/>
        <end position="411"/>
    </location>
</feature>
<evidence type="ECO:0000313" key="3">
    <source>
        <dbReference type="Proteomes" id="UP000695026"/>
    </source>
</evidence>
<dbReference type="InterPro" id="IPR032736">
    <property type="entry name" value="Hinderin"/>
</dbReference>
<dbReference type="PANTHER" id="PTHR28375">
    <property type="entry name" value="PROTEIN HINDERIN"/>
    <property type="match status" value="1"/>
</dbReference>
<sequence length="613" mass="68440">MADVAAGLKPEGAAYWSRDLSDEDRQPVYVPGVSDERNFRARHLLRGQKTEAKAKVAVAATPAPMDVLKSIGEEPGQQVPDKGGTKSASLKDLCPEDKRRIANLIKELARVSEEKEVTEERLKAEQEAFEKKIRQLEEQNELIIKEREALQNQYRECQELLSLYQKYLSEQQEKLTRSLSELEAASQEEQQMSNQRGHCQLVPPSDLDGSYLGVARPQTLYKNHNITHRSPTLLPSAWPSRNRGVLGTGTQGCQTDARNGLLLENGLHNKCNNMASPAKQQLTPHVKRTPDGDKRKNACPLQTCPFHKKLGNSAHEPFQDACHIQERYLGPHCESSLEYFCSMHPPRQKASKGLRSKETDHGQNVSEEKRKQLLLQKIELEIEKERLQNLLAKQEAKLLQQQQQLQQSRLDYHRFKAHTANSEDVLMDEVLMGPGSLAPAVNGICDGLSSPKLDCEDCLLRTPSRKGCRAPEGSEGIHSGARSVGFNSDADGATLWDGTKKEPVRSRRGMMPSSGKDAATSPGLTGNKKGLVTAATSPIQHGAWRYETSLLDLVTSMSPRQEHHCGESYSLLEGIQPQSRSCRKPGWSWRPCRAKNGVADLEESRILEEIFFI</sequence>
<reference evidence="4" key="1">
    <citation type="submission" date="2025-08" db="UniProtKB">
        <authorList>
            <consortium name="RefSeq"/>
        </authorList>
    </citation>
    <scope>IDENTIFICATION</scope>
    <source>
        <tissue evidence="4">Liver</tissue>
    </source>
</reference>
<evidence type="ECO:0000313" key="4">
    <source>
        <dbReference type="RefSeq" id="XP_007428370.2"/>
    </source>
</evidence>
<feature type="region of interest" description="Disordered" evidence="2">
    <location>
        <begin position="347"/>
        <end position="367"/>
    </location>
</feature>